<sequence>MQSQNVDDLACVPTLSPSPSTLSAAAKVRPKGPECGAAGIGHAGSNSDHVQNGLPIRQADPSADVLVTVQSFQSFLSFIVGISIFGASIFATIIGQLQDPRQLNPHAYFSMQTVRVFVAIAWLLFIAALGVAGFSSSVLILEQERNANLTGDWRRRWNKPGLVVSLMLQILVIGAFLFLSLGLVAYTAAVGWTAVATSIAAAAVAIFLLVKQCGDKL</sequence>
<accession>A0A8G1W5P8</accession>
<protein>
    <recommendedName>
        <fullName evidence="4">Transmembrane protein</fullName>
    </recommendedName>
</protein>
<evidence type="ECO:0000313" key="3">
    <source>
        <dbReference type="Proteomes" id="UP000249789"/>
    </source>
</evidence>
<dbReference type="AlphaFoldDB" id="A0A8G1W5P8"/>
<feature type="transmembrane region" description="Helical" evidence="1">
    <location>
        <begin position="189"/>
        <end position="210"/>
    </location>
</feature>
<dbReference type="Proteomes" id="UP000249789">
    <property type="component" value="Unassembled WGS sequence"/>
</dbReference>
<evidence type="ECO:0000256" key="1">
    <source>
        <dbReference type="SAM" id="Phobius"/>
    </source>
</evidence>
<gene>
    <name evidence="2" type="ORF">BO72DRAFT_492282</name>
</gene>
<dbReference type="GeneID" id="63865610"/>
<evidence type="ECO:0008006" key="4">
    <source>
        <dbReference type="Google" id="ProtNLM"/>
    </source>
</evidence>
<proteinExistence type="predicted"/>
<feature type="transmembrane region" description="Helical" evidence="1">
    <location>
        <begin position="162"/>
        <end position="183"/>
    </location>
</feature>
<keyword evidence="1" id="KW-0472">Membrane</keyword>
<feature type="transmembrane region" description="Helical" evidence="1">
    <location>
        <begin position="117"/>
        <end position="141"/>
    </location>
</feature>
<name>A0A8G1W5P8_9EURO</name>
<feature type="transmembrane region" description="Helical" evidence="1">
    <location>
        <begin position="75"/>
        <end position="97"/>
    </location>
</feature>
<dbReference type="RefSeq" id="XP_040805464.1">
    <property type="nucleotide sequence ID" value="XM_040948277.1"/>
</dbReference>
<organism evidence="2 3">
    <name type="scientific">Aspergillus fijiensis CBS 313.89</name>
    <dbReference type="NCBI Taxonomy" id="1448319"/>
    <lineage>
        <taxon>Eukaryota</taxon>
        <taxon>Fungi</taxon>
        <taxon>Dikarya</taxon>
        <taxon>Ascomycota</taxon>
        <taxon>Pezizomycotina</taxon>
        <taxon>Eurotiomycetes</taxon>
        <taxon>Eurotiomycetidae</taxon>
        <taxon>Eurotiales</taxon>
        <taxon>Aspergillaceae</taxon>
        <taxon>Aspergillus</taxon>
    </lineage>
</organism>
<keyword evidence="3" id="KW-1185">Reference proteome</keyword>
<keyword evidence="1" id="KW-1133">Transmembrane helix</keyword>
<evidence type="ECO:0000313" key="2">
    <source>
        <dbReference type="EMBL" id="RAK81454.1"/>
    </source>
</evidence>
<reference evidence="2 3" key="1">
    <citation type="submission" date="2018-02" db="EMBL/GenBank/DDBJ databases">
        <title>The genomes of Aspergillus section Nigri reveals drivers in fungal speciation.</title>
        <authorList>
            <consortium name="DOE Joint Genome Institute"/>
            <person name="Vesth T.C."/>
            <person name="Nybo J."/>
            <person name="Theobald S."/>
            <person name="Brandl J."/>
            <person name="Frisvad J.C."/>
            <person name="Nielsen K.F."/>
            <person name="Lyhne E.K."/>
            <person name="Kogle M.E."/>
            <person name="Kuo A."/>
            <person name="Riley R."/>
            <person name="Clum A."/>
            <person name="Nolan M."/>
            <person name="Lipzen A."/>
            <person name="Salamov A."/>
            <person name="Henrissat B."/>
            <person name="Wiebenga A."/>
            <person name="De vries R.P."/>
            <person name="Grigoriev I.V."/>
            <person name="Mortensen U.H."/>
            <person name="Andersen M.R."/>
            <person name="Baker S.E."/>
        </authorList>
    </citation>
    <scope>NUCLEOTIDE SEQUENCE [LARGE SCALE GENOMIC DNA]</scope>
    <source>
        <strain evidence="2 3">CBS 313.89</strain>
    </source>
</reference>
<dbReference type="OrthoDB" id="4156961at2759"/>
<dbReference type="VEuPathDB" id="FungiDB:BO72DRAFT_492282"/>
<dbReference type="EMBL" id="KZ824625">
    <property type="protein sequence ID" value="RAK81454.1"/>
    <property type="molecule type" value="Genomic_DNA"/>
</dbReference>
<keyword evidence="1" id="KW-0812">Transmembrane</keyword>